<keyword evidence="6 7" id="KW-0472">Membrane</keyword>
<dbReference type="Pfam" id="PF09335">
    <property type="entry name" value="VTT_dom"/>
    <property type="match status" value="1"/>
</dbReference>
<comment type="subcellular location">
    <subcellularLocation>
        <location evidence="1">Cell membrane</location>
        <topology evidence="1">Multi-pass membrane protein</topology>
    </subcellularLocation>
</comment>
<dbReference type="InterPro" id="IPR051311">
    <property type="entry name" value="DedA_domain"/>
</dbReference>
<evidence type="ECO:0000256" key="7">
    <source>
        <dbReference type="SAM" id="Phobius"/>
    </source>
</evidence>
<name>A0ABT0MB46_9BACL</name>
<comment type="similarity">
    <text evidence="2">Belongs to the DedA family.</text>
</comment>
<keyword evidence="3" id="KW-1003">Cell membrane</keyword>
<reference evidence="9 10" key="1">
    <citation type="submission" date="2022-05" db="EMBL/GenBank/DDBJ databases">
        <title>Sporolactobacillus sp nov CPB3-1, isolated from tree bark (Mangifera indica L.).</title>
        <authorList>
            <person name="Phuengjayaem S."/>
            <person name="Tanasupawat S."/>
        </authorList>
    </citation>
    <scope>NUCLEOTIDE SEQUENCE [LARGE SCALE GENOMIC DNA]</scope>
    <source>
        <strain evidence="9 10">CPB3-1</strain>
    </source>
</reference>
<accession>A0ABT0MB46</accession>
<dbReference type="PANTHER" id="PTHR42709">
    <property type="entry name" value="ALKALINE PHOSPHATASE LIKE PROTEIN"/>
    <property type="match status" value="1"/>
</dbReference>
<feature type="transmembrane region" description="Helical" evidence="7">
    <location>
        <begin position="175"/>
        <end position="196"/>
    </location>
</feature>
<dbReference type="Proteomes" id="UP001203004">
    <property type="component" value="Unassembled WGS sequence"/>
</dbReference>
<feature type="transmembrane region" description="Helical" evidence="7">
    <location>
        <begin position="139"/>
        <end position="163"/>
    </location>
</feature>
<proteinExistence type="inferred from homology"/>
<evidence type="ECO:0000256" key="2">
    <source>
        <dbReference type="ARBA" id="ARBA00010792"/>
    </source>
</evidence>
<feature type="transmembrane region" description="Helical" evidence="7">
    <location>
        <begin position="50"/>
        <end position="71"/>
    </location>
</feature>
<organism evidence="9 10">
    <name type="scientific">Sporolactobacillus mangiferae</name>
    <dbReference type="NCBI Taxonomy" id="2940498"/>
    <lineage>
        <taxon>Bacteria</taxon>
        <taxon>Bacillati</taxon>
        <taxon>Bacillota</taxon>
        <taxon>Bacilli</taxon>
        <taxon>Bacillales</taxon>
        <taxon>Sporolactobacillaceae</taxon>
        <taxon>Sporolactobacillus</taxon>
    </lineage>
</organism>
<keyword evidence="4 7" id="KW-0812">Transmembrane</keyword>
<evidence type="ECO:0000256" key="4">
    <source>
        <dbReference type="ARBA" id="ARBA00022692"/>
    </source>
</evidence>
<evidence type="ECO:0000256" key="3">
    <source>
        <dbReference type="ARBA" id="ARBA00022475"/>
    </source>
</evidence>
<protein>
    <submittedName>
        <fullName evidence="9">DedA family protein</fullName>
    </submittedName>
</protein>
<comment type="caution">
    <text evidence="9">The sequence shown here is derived from an EMBL/GenBank/DDBJ whole genome shotgun (WGS) entry which is preliminary data.</text>
</comment>
<keyword evidence="5 7" id="KW-1133">Transmembrane helix</keyword>
<evidence type="ECO:0000256" key="5">
    <source>
        <dbReference type="ARBA" id="ARBA00022989"/>
    </source>
</evidence>
<feature type="domain" description="VTT" evidence="8">
    <location>
        <begin position="30"/>
        <end position="160"/>
    </location>
</feature>
<evidence type="ECO:0000313" key="10">
    <source>
        <dbReference type="Proteomes" id="UP001203004"/>
    </source>
</evidence>
<sequence>MQNWIISFMEQHGYFGVFLMIFLENIFPPIPSEVILTFGGFMTTRTQLSPALVILFATAGSVAGAAVLYAIGRLCSVDRLESIVSRWGGMLRLKSGDLTKAGDWFQRYGYRAVFFCRTIPLIRSLISIPAGMSKMSFSLFMIFTCLGTLIWNSILVLLGAYFGNSWNRILEWMEIYAEIIYVIIIAAAVIMVIYLIRRKRR</sequence>
<dbReference type="PANTHER" id="PTHR42709:SF6">
    <property type="entry name" value="UNDECAPRENYL PHOSPHATE TRANSPORTER A"/>
    <property type="match status" value="1"/>
</dbReference>
<keyword evidence="10" id="KW-1185">Reference proteome</keyword>
<feature type="transmembrane region" description="Helical" evidence="7">
    <location>
        <begin position="12"/>
        <end position="30"/>
    </location>
</feature>
<evidence type="ECO:0000256" key="1">
    <source>
        <dbReference type="ARBA" id="ARBA00004651"/>
    </source>
</evidence>
<dbReference type="InterPro" id="IPR032816">
    <property type="entry name" value="VTT_dom"/>
</dbReference>
<gene>
    <name evidence="9" type="ORF">M3N64_08995</name>
</gene>
<evidence type="ECO:0000313" key="9">
    <source>
        <dbReference type="EMBL" id="MCL1632086.1"/>
    </source>
</evidence>
<dbReference type="EMBL" id="JAMAST010000009">
    <property type="protein sequence ID" value="MCL1632086.1"/>
    <property type="molecule type" value="Genomic_DNA"/>
</dbReference>
<dbReference type="RefSeq" id="WP_249101368.1">
    <property type="nucleotide sequence ID" value="NZ_JAMAST010000009.1"/>
</dbReference>
<evidence type="ECO:0000256" key="6">
    <source>
        <dbReference type="ARBA" id="ARBA00023136"/>
    </source>
</evidence>
<evidence type="ECO:0000259" key="8">
    <source>
        <dbReference type="Pfam" id="PF09335"/>
    </source>
</evidence>